<reference evidence="3 4" key="1">
    <citation type="submission" date="2018-04" db="EMBL/GenBank/DDBJ databases">
        <title>Halococcoides cellulosivorans gen. nov., sp. nov., an extremely halophilic cellulose-utilizing haloarchaeon from hypersaline lakes.</title>
        <authorList>
            <person name="Sorokin D.Y."/>
            <person name="Toshchakov S.V."/>
            <person name="Samarov N.I."/>
            <person name="Korzhenkov A."/>
            <person name="Kublanov I.V."/>
        </authorList>
    </citation>
    <scope>NUCLEOTIDE SEQUENCE [LARGE SCALE GENOMIC DNA]</scope>
    <source>
        <strain evidence="3 4">HArcel1</strain>
    </source>
</reference>
<sequence length="596" mass="64189">MQVSYHHANPHSGRESVLLRFYDEIHDQTTCILIDSGNGVDVDELLGDDEYLSAILLTHAHLDHYRTLGSNLRDQATIYATRETAAAIETRLQTNADHDDLDLSGDVRDALEPIVDWTEISPNVRIHPVPAGHAPGASGFVIQFDDGEDSYNLLASGDFTTRRAAGYPGLATEIPIDAVFLTVASNAEFPDQLTGAVETIVQRAHAGSTVLATASGTTGVHLAYLLDSLSQTTDRSIPVTVAGRVATVWDTLEYDRSTVEAVSVFDDPADVLQPGSVTIAGPEVPIAGSSKRLFEAMRDDGGATLIQVTSGAFDEIDSASCTVHEYELSNHPDEATIDAVVEEYEPIHVVVTHAQGRAARKYKDRYNSFVWAPNDDDQYTLYDEGWEGPPWVNDATHRRVMSRQYTQTDAMGQVMGSIDVGLPTVERLEDVDLEAEGLDTDRLDDALHRDVDGSAPAPEGDPADESAQTVSSSPGDAEEASQTDVVAADGSTAVDREESQEPTQDQSASLPSSIEEAADAIDAEAYGDILERLDRIEAAVTGTTTTATVVDAGDGVMLLRLTDDSIAEDLEHGQTIEIAVQTDDEPAIREEDETEP</sequence>
<dbReference type="RefSeq" id="WP_108383888.1">
    <property type="nucleotide sequence ID" value="NZ_CP028858.1"/>
</dbReference>
<gene>
    <name evidence="3" type="ORF">HARCEL1_12385</name>
</gene>
<dbReference type="KEGG" id="harc:HARCEL1_12385"/>
<dbReference type="Proteomes" id="UP000244727">
    <property type="component" value="Chromosome"/>
</dbReference>
<dbReference type="InterPro" id="IPR050698">
    <property type="entry name" value="MBL"/>
</dbReference>
<dbReference type="EMBL" id="CP028858">
    <property type="protein sequence ID" value="AWB28440.1"/>
    <property type="molecule type" value="Genomic_DNA"/>
</dbReference>
<dbReference type="SUPFAM" id="SSF56281">
    <property type="entry name" value="Metallo-hydrolase/oxidoreductase"/>
    <property type="match status" value="1"/>
</dbReference>
<dbReference type="AlphaFoldDB" id="A0A2R4X3R8"/>
<feature type="compositionally biased region" description="Basic and acidic residues" evidence="1">
    <location>
        <begin position="439"/>
        <end position="452"/>
    </location>
</feature>
<dbReference type="SMART" id="SM00849">
    <property type="entry name" value="Lactamase_B"/>
    <property type="match status" value="1"/>
</dbReference>
<evidence type="ECO:0000313" key="3">
    <source>
        <dbReference type="EMBL" id="AWB28440.1"/>
    </source>
</evidence>
<feature type="region of interest" description="Disordered" evidence="1">
    <location>
        <begin position="437"/>
        <end position="512"/>
    </location>
</feature>
<proteinExistence type="predicted"/>
<keyword evidence="4" id="KW-1185">Reference proteome</keyword>
<dbReference type="Pfam" id="PF12706">
    <property type="entry name" value="Lactamase_B_2"/>
    <property type="match status" value="1"/>
</dbReference>
<dbReference type="InterPro" id="IPR001279">
    <property type="entry name" value="Metallo-B-lactamas"/>
</dbReference>
<feature type="compositionally biased region" description="Polar residues" evidence="1">
    <location>
        <begin position="501"/>
        <end position="512"/>
    </location>
</feature>
<protein>
    <submittedName>
        <fullName evidence="3">MBL fold metallo-hydrolase</fullName>
    </submittedName>
</protein>
<dbReference type="GO" id="GO:0016787">
    <property type="term" value="F:hydrolase activity"/>
    <property type="evidence" value="ECO:0007669"/>
    <property type="project" value="UniProtKB-KW"/>
</dbReference>
<accession>A0A2R4X3R8</accession>
<dbReference type="GeneID" id="36513318"/>
<evidence type="ECO:0000256" key="1">
    <source>
        <dbReference type="SAM" id="MobiDB-lite"/>
    </source>
</evidence>
<organism evidence="3 4">
    <name type="scientific">Halococcoides cellulosivorans</name>
    <dbReference type="NCBI Taxonomy" id="1679096"/>
    <lineage>
        <taxon>Archaea</taxon>
        <taxon>Methanobacteriati</taxon>
        <taxon>Methanobacteriota</taxon>
        <taxon>Stenosarchaea group</taxon>
        <taxon>Halobacteria</taxon>
        <taxon>Halobacteriales</taxon>
        <taxon>Haloarculaceae</taxon>
        <taxon>Halococcoides</taxon>
    </lineage>
</organism>
<evidence type="ECO:0000313" key="4">
    <source>
        <dbReference type="Proteomes" id="UP000244727"/>
    </source>
</evidence>
<feature type="compositionally biased region" description="Polar residues" evidence="1">
    <location>
        <begin position="466"/>
        <end position="475"/>
    </location>
</feature>
<dbReference type="GO" id="GO:0004521">
    <property type="term" value="F:RNA endonuclease activity"/>
    <property type="evidence" value="ECO:0007669"/>
    <property type="project" value="TreeGrafter"/>
</dbReference>
<keyword evidence="3" id="KW-0378">Hydrolase</keyword>
<evidence type="ECO:0000259" key="2">
    <source>
        <dbReference type="SMART" id="SM00849"/>
    </source>
</evidence>
<name>A0A2R4X3R8_9EURY</name>
<dbReference type="Gene3D" id="3.60.15.10">
    <property type="entry name" value="Ribonuclease Z/Hydroxyacylglutathione hydrolase-like"/>
    <property type="match status" value="1"/>
</dbReference>
<dbReference type="InterPro" id="IPR036866">
    <property type="entry name" value="RibonucZ/Hydroxyglut_hydro"/>
</dbReference>
<dbReference type="PANTHER" id="PTHR11203:SF37">
    <property type="entry name" value="INTEGRATOR COMPLEX SUBUNIT 11"/>
    <property type="match status" value="1"/>
</dbReference>
<feature type="domain" description="Metallo-beta-lactamase" evidence="2">
    <location>
        <begin position="28"/>
        <end position="205"/>
    </location>
</feature>
<dbReference type="PANTHER" id="PTHR11203">
    <property type="entry name" value="CLEAVAGE AND POLYADENYLATION SPECIFICITY FACTOR FAMILY MEMBER"/>
    <property type="match status" value="1"/>
</dbReference>